<dbReference type="AlphaFoldDB" id="A0A4Y1RLL9"/>
<organism evidence="2">
    <name type="scientific">Prunus dulcis</name>
    <name type="common">Almond</name>
    <name type="synonym">Amygdalus dulcis</name>
    <dbReference type="NCBI Taxonomy" id="3755"/>
    <lineage>
        <taxon>Eukaryota</taxon>
        <taxon>Viridiplantae</taxon>
        <taxon>Streptophyta</taxon>
        <taxon>Embryophyta</taxon>
        <taxon>Tracheophyta</taxon>
        <taxon>Spermatophyta</taxon>
        <taxon>Magnoliopsida</taxon>
        <taxon>eudicotyledons</taxon>
        <taxon>Gunneridae</taxon>
        <taxon>Pentapetalae</taxon>
        <taxon>rosids</taxon>
        <taxon>fabids</taxon>
        <taxon>Rosales</taxon>
        <taxon>Rosaceae</taxon>
        <taxon>Amygdaloideae</taxon>
        <taxon>Amygdaleae</taxon>
        <taxon>Prunus</taxon>
    </lineage>
</organism>
<proteinExistence type="predicted"/>
<sequence>PDPNFTLESEPDPVRVRHLGKTSEQLLRIYKGVNLFTKQKSYIKGKARKIENGPVVDSCARLLPGGAKHEKGPSRNSQDSGDRSPPLSALLAPHEFEYQGTRGATIKHTD</sequence>
<name>A0A4Y1RLL9_PRUDU</name>
<feature type="region of interest" description="Disordered" evidence="1">
    <location>
        <begin position="62"/>
        <end position="110"/>
    </location>
</feature>
<protein>
    <submittedName>
        <fullName evidence="2">Uncharacterized protein</fullName>
    </submittedName>
</protein>
<evidence type="ECO:0000256" key="1">
    <source>
        <dbReference type="SAM" id="MobiDB-lite"/>
    </source>
</evidence>
<feature type="non-terminal residue" evidence="2">
    <location>
        <position position="1"/>
    </location>
</feature>
<reference evidence="2" key="1">
    <citation type="journal article" date="2019" name="Science">
        <title>Mutation of a bHLH transcription factor allowed almond domestication.</title>
        <authorList>
            <person name="Sanchez-Perez R."/>
            <person name="Pavan S."/>
            <person name="Mazzeo R."/>
            <person name="Moldovan C."/>
            <person name="Aiese Cigliano R."/>
            <person name="Del Cueto J."/>
            <person name="Ricciardi F."/>
            <person name="Lotti C."/>
            <person name="Ricciardi L."/>
            <person name="Dicenta F."/>
            <person name="Lopez-Marques R.L."/>
            <person name="Lindberg Moller B."/>
        </authorList>
    </citation>
    <scope>NUCLEOTIDE SEQUENCE</scope>
</reference>
<evidence type="ECO:0000313" key="2">
    <source>
        <dbReference type="EMBL" id="BBH05250.1"/>
    </source>
</evidence>
<accession>A0A4Y1RLL9</accession>
<dbReference type="EMBL" id="AP019302">
    <property type="protein sequence ID" value="BBH05250.1"/>
    <property type="molecule type" value="Genomic_DNA"/>
</dbReference>
<gene>
    <name evidence="2" type="ORF">Prudu_016585</name>
</gene>